<dbReference type="GO" id="GO:0042626">
    <property type="term" value="F:ATPase-coupled transmembrane transporter activity"/>
    <property type="evidence" value="ECO:0007669"/>
    <property type="project" value="TreeGrafter"/>
</dbReference>
<evidence type="ECO:0000313" key="8">
    <source>
        <dbReference type="EMBL" id="KPV48794.1"/>
    </source>
</evidence>
<dbReference type="PATRIC" id="fig|186479.3.peg.4762"/>
<dbReference type="InterPro" id="IPR039421">
    <property type="entry name" value="Type_1_exporter"/>
</dbReference>
<dbReference type="PROSITE" id="PS00211">
    <property type="entry name" value="ABC_TRANSPORTER_1"/>
    <property type="match status" value="1"/>
</dbReference>
<dbReference type="GO" id="GO:0005524">
    <property type="term" value="F:ATP binding"/>
    <property type="evidence" value="ECO:0007669"/>
    <property type="project" value="UniProtKB-KW"/>
</dbReference>
<evidence type="ECO:0000259" key="7">
    <source>
        <dbReference type="PROSITE" id="PS50893"/>
    </source>
</evidence>
<evidence type="ECO:0000256" key="1">
    <source>
        <dbReference type="ARBA" id="ARBA00004141"/>
    </source>
</evidence>
<dbReference type="InterPro" id="IPR003439">
    <property type="entry name" value="ABC_transporter-like_ATP-bd"/>
</dbReference>
<evidence type="ECO:0000256" key="5">
    <source>
        <dbReference type="ARBA" id="ARBA00022989"/>
    </source>
</evidence>
<dbReference type="EMBL" id="LJCR01002391">
    <property type="protein sequence ID" value="KPV48794.1"/>
    <property type="molecule type" value="Genomic_DNA"/>
</dbReference>
<keyword evidence="3" id="KW-0547">Nucleotide-binding</keyword>
<organism evidence="8 9">
    <name type="scientific">Kouleothrix aurantiaca</name>
    <dbReference type="NCBI Taxonomy" id="186479"/>
    <lineage>
        <taxon>Bacteria</taxon>
        <taxon>Bacillati</taxon>
        <taxon>Chloroflexota</taxon>
        <taxon>Chloroflexia</taxon>
        <taxon>Chloroflexales</taxon>
        <taxon>Roseiflexineae</taxon>
        <taxon>Roseiflexaceae</taxon>
        <taxon>Kouleothrix</taxon>
    </lineage>
</organism>
<keyword evidence="4 8" id="KW-0067">ATP-binding</keyword>
<dbReference type="Proteomes" id="UP000050509">
    <property type="component" value="Unassembled WGS sequence"/>
</dbReference>
<keyword evidence="5" id="KW-1133">Transmembrane helix</keyword>
<dbReference type="PANTHER" id="PTHR24221:SF499">
    <property type="entry name" value="FATTY ACID ABC TRANSPORTER ATP-BINDING_PERMEASE PROTEIN"/>
    <property type="match status" value="1"/>
</dbReference>
<accession>A0A0P9F8R8</accession>
<sequence>GKTTIINLLTRFYDIDSGAITIDGHDIRQLAKDDLRQQLGIVLQDTFLFTGSVMENIRYGRLDASDDEVIAAAKLANADQFIHRLPQGYGTTLSERAGNLSQGQRQLLAIARAILADPRVLILDEATSSVDTRTEQHIQEAMLRLMEGRTSFVIAHRLSTIRNADQILVINHGEVIERGTHDGLLAQRGFYARLYASQFRADTQRALAGEHASLPTPEAAAA</sequence>
<proteinExistence type="predicted"/>
<evidence type="ECO:0000256" key="6">
    <source>
        <dbReference type="ARBA" id="ARBA00023136"/>
    </source>
</evidence>
<protein>
    <submittedName>
        <fullName evidence="8">Multidrug ABC transporter ATP-binding protein</fullName>
    </submittedName>
</protein>
<comment type="caution">
    <text evidence="8">The sequence shown here is derived from an EMBL/GenBank/DDBJ whole genome shotgun (WGS) entry which is preliminary data.</text>
</comment>
<dbReference type="PANTHER" id="PTHR24221">
    <property type="entry name" value="ATP-BINDING CASSETTE SUB-FAMILY B"/>
    <property type="match status" value="1"/>
</dbReference>
<gene>
    <name evidence="8" type="ORF">SE17_36155</name>
</gene>
<feature type="domain" description="ABC transporter" evidence="7">
    <location>
        <begin position="1"/>
        <end position="197"/>
    </location>
</feature>
<evidence type="ECO:0000256" key="2">
    <source>
        <dbReference type="ARBA" id="ARBA00022692"/>
    </source>
</evidence>
<evidence type="ECO:0000256" key="4">
    <source>
        <dbReference type="ARBA" id="ARBA00022840"/>
    </source>
</evidence>
<dbReference type="FunFam" id="3.40.50.300:FF:000218">
    <property type="entry name" value="Multidrug ABC transporter ATP-binding protein"/>
    <property type="match status" value="1"/>
</dbReference>
<dbReference type="GO" id="GO:0016020">
    <property type="term" value="C:membrane"/>
    <property type="evidence" value="ECO:0007669"/>
    <property type="project" value="UniProtKB-SubCell"/>
</dbReference>
<comment type="subcellular location">
    <subcellularLocation>
        <location evidence="1">Membrane</location>
        <topology evidence="1">Multi-pass membrane protein</topology>
    </subcellularLocation>
</comment>
<reference evidence="8 9" key="1">
    <citation type="submission" date="2015-09" db="EMBL/GenBank/DDBJ databases">
        <title>Draft genome sequence of Kouleothrix aurantiaca JCM 19913.</title>
        <authorList>
            <person name="Hemp J."/>
        </authorList>
    </citation>
    <scope>NUCLEOTIDE SEQUENCE [LARGE SCALE GENOMIC DNA]</scope>
    <source>
        <strain evidence="8 9">COM-B</strain>
    </source>
</reference>
<keyword evidence="9" id="KW-1185">Reference proteome</keyword>
<name>A0A0P9F8R8_9CHLR</name>
<dbReference type="SUPFAM" id="SSF52540">
    <property type="entry name" value="P-loop containing nucleoside triphosphate hydrolases"/>
    <property type="match status" value="1"/>
</dbReference>
<dbReference type="AlphaFoldDB" id="A0A0P9F8R8"/>
<dbReference type="GO" id="GO:0016887">
    <property type="term" value="F:ATP hydrolysis activity"/>
    <property type="evidence" value="ECO:0007669"/>
    <property type="project" value="InterPro"/>
</dbReference>
<evidence type="ECO:0000256" key="3">
    <source>
        <dbReference type="ARBA" id="ARBA00022741"/>
    </source>
</evidence>
<dbReference type="PROSITE" id="PS50893">
    <property type="entry name" value="ABC_TRANSPORTER_2"/>
    <property type="match status" value="1"/>
</dbReference>
<evidence type="ECO:0000313" key="9">
    <source>
        <dbReference type="Proteomes" id="UP000050509"/>
    </source>
</evidence>
<dbReference type="InterPro" id="IPR017871">
    <property type="entry name" value="ABC_transporter-like_CS"/>
</dbReference>
<dbReference type="InterPro" id="IPR027417">
    <property type="entry name" value="P-loop_NTPase"/>
</dbReference>
<keyword evidence="2" id="KW-0812">Transmembrane</keyword>
<dbReference type="Pfam" id="PF00005">
    <property type="entry name" value="ABC_tran"/>
    <property type="match status" value="1"/>
</dbReference>
<keyword evidence="6" id="KW-0472">Membrane</keyword>
<dbReference type="Gene3D" id="3.40.50.300">
    <property type="entry name" value="P-loop containing nucleotide triphosphate hydrolases"/>
    <property type="match status" value="1"/>
</dbReference>
<feature type="non-terminal residue" evidence="8">
    <location>
        <position position="1"/>
    </location>
</feature>